<evidence type="ECO:0000259" key="6">
    <source>
        <dbReference type="Pfam" id="PF01273"/>
    </source>
</evidence>
<dbReference type="Gene3D" id="3.15.10.10">
    <property type="entry name" value="Bactericidal permeability-increasing protein, domain 1"/>
    <property type="match status" value="2"/>
</dbReference>
<dbReference type="AlphaFoldDB" id="A0A6P3IFS6"/>
<dbReference type="InterPro" id="IPR052507">
    <property type="entry name" value="BPI_fold-antibacterial"/>
</dbReference>
<accession>A0A6P3IFS6</accession>
<proteinExistence type="inferred from homology"/>
<comment type="subcellular location">
    <subcellularLocation>
        <location evidence="1">Secreted</location>
    </subcellularLocation>
</comment>
<dbReference type="SUPFAM" id="SSF55394">
    <property type="entry name" value="Bactericidal permeability-increasing protein, BPI"/>
    <property type="match status" value="1"/>
</dbReference>
<keyword evidence="3" id="KW-0964">Secreted</keyword>
<organism evidence="7 8">
    <name type="scientific">Bison bison bison</name>
    <name type="common">North American plains bison</name>
    <dbReference type="NCBI Taxonomy" id="43346"/>
    <lineage>
        <taxon>Eukaryota</taxon>
        <taxon>Metazoa</taxon>
        <taxon>Chordata</taxon>
        <taxon>Craniata</taxon>
        <taxon>Vertebrata</taxon>
        <taxon>Euteleostomi</taxon>
        <taxon>Mammalia</taxon>
        <taxon>Eutheria</taxon>
        <taxon>Laurasiatheria</taxon>
        <taxon>Artiodactyla</taxon>
        <taxon>Ruminantia</taxon>
        <taxon>Pecora</taxon>
        <taxon>Bovidae</taxon>
        <taxon>Bovinae</taxon>
        <taxon>Bison</taxon>
    </lineage>
</organism>
<dbReference type="RefSeq" id="XP_010853306.1">
    <property type="nucleotide sequence ID" value="XM_010855004.1"/>
</dbReference>
<dbReference type="GO" id="GO:0070062">
    <property type="term" value="C:extracellular exosome"/>
    <property type="evidence" value="ECO:0007669"/>
    <property type="project" value="TreeGrafter"/>
</dbReference>
<comment type="similarity">
    <text evidence="2">Belongs to the BPI/LBP/Plunc superfamily. Plunc family.</text>
</comment>
<evidence type="ECO:0000256" key="4">
    <source>
        <dbReference type="ARBA" id="ARBA00022729"/>
    </source>
</evidence>
<gene>
    <name evidence="8" type="primary">LOC104999429</name>
</gene>
<evidence type="ECO:0000313" key="7">
    <source>
        <dbReference type="Proteomes" id="UP000515208"/>
    </source>
</evidence>
<evidence type="ECO:0000256" key="3">
    <source>
        <dbReference type="ARBA" id="ARBA00022525"/>
    </source>
</evidence>
<dbReference type="Pfam" id="PF01273">
    <property type="entry name" value="LBP_BPI_CETP"/>
    <property type="match status" value="1"/>
</dbReference>
<protein>
    <submittedName>
        <fullName evidence="8">Short palate, lung and nasal epithelium carcinoma-associated protein 2A-like</fullName>
    </submittedName>
</protein>
<evidence type="ECO:0000313" key="8">
    <source>
        <dbReference type="RefSeq" id="XP_010853306.1"/>
    </source>
</evidence>
<reference evidence="8" key="1">
    <citation type="submission" date="2025-08" db="UniProtKB">
        <authorList>
            <consortium name="RefSeq"/>
        </authorList>
    </citation>
    <scope>IDENTIFICATION</scope>
    <source>
        <tissue evidence="8">Blood</tissue>
    </source>
</reference>
<dbReference type="GeneID" id="104999429"/>
<dbReference type="Proteomes" id="UP000515208">
    <property type="component" value="Unplaced"/>
</dbReference>
<feature type="domain" description="Lipid-binding serum glycoprotein N-terminal" evidence="6">
    <location>
        <begin position="173"/>
        <end position="349"/>
    </location>
</feature>
<dbReference type="OrthoDB" id="9838142at2759"/>
<dbReference type="GO" id="GO:0001530">
    <property type="term" value="F:lipopolysaccharide binding"/>
    <property type="evidence" value="ECO:0007669"/>
    <property type="project" value="TreeGrafter"/>
</dbReference>
<evidence type="ECO:0000256" key="5">
    <source>
        <dbReference type="ARBA" id="ARBA00023157"/>
    </source>
</evidence>
<evidence type="ECO:0000256" key="2">
    <source>
        <dbReference type="ARBA" id="ARBA00009020"/>
    </source>
</evidence>
<dbReference type="PANTHER" id="PTHR47145">
    <property type="entry name" value="BPI FOLD-CONTAINING FAMILY A MEMBER 2"/>
    <property type="match status" value="1"/>
</dbReference>
<dbReference type="GO" id="GO:0030141">
    <property type="term" value="C:secretory granule"/>
    <property type="evidence" value="ECO:0007669"/>
    <property type="project" value="TreeGrafter"/>
</dbReference>
<keyword evidence="5" id="KW-1015">Disulfide bond</keyword>
<dbReference type="InterPro" id="IPR017943">
    <property type="entry name" value="Bactericidal_perm-incr_a/b_dom"/>
</dbReference>
<keyword evidence="4" id="KW-0732">Signal</keyword>
<sequence length="419" mass="46328">MAVKRNDKGALWFLHRVKISNLHILDITLEATCGNNTEVRIPITADINVKLHIGVLSEVVNFAVNLVNEVLSLVTDYELCPLIHSLLESLDAEYVKNHIVRTPYARHPPPPAIKSHFCTSCVVHCIPSIGISGKMRCPDKMFQLWKRVLLCGLLPGTSASLLDSLGKDGLRKLKSGLEKGLDNLDTILEQLKTAEADPEKTEEAKSLLEQLISGIFEVVYRLMGVNISNLHILNITLEPASDGKGATLKIPITAEVNVNLPVLGEIVDLALNLVLQYSVSVETHEETKVSKVVVEECRSDQQSIKLTVLGRRIGLLTEVVDFAINLVNEVLSLVTHYELCPLVLSFFESLDADYLKNRIAKSQLGEMSRETVARANGLVLQVHFTIGARDNTLNRYGKPRFPGQDEGSLHLYLYLFAGA</sequence>
<evidence type="ECO:0000256" key="1">
    <source>
        <dbReference type="ARBA" id="ARBA00004613"/>
    </source>
</evidence>
<dbReference type="KEGG" id="bbis:104999429"/>
<name>A0A6P3IFS6_BISBB</name>
<dbReference type="PANTHER" id="PTHR47145:SF1">
    <property type="entry name" value="BPI FOLD-CONTAINING FAMILY A MEMBER 2"/>
    <property type="match status" value="1"/>
</dbReference>
<dbReference type="InterPro" id="IPR017942">
    <property type="entry name" value="Lipid-bd_serum_glycop_N"/>
</dbReference>
<keyword evidence="7" id="KW-1185">Reference proteome</keyword>